<comment type="caution">
    <text evidence="2">The sequence shown here is derived from an EMBL/GenBank/DDBJ whole genome shotgun (WGS) entry which is preliminary data.</text>
</comment>
<name>A0AAX6H928_IRIPA</name>
<proteinExistence type="predicted"/>
<reference evidence="2" key="2">
    <citation type="submission" date="2023-04" db="EMBL/GenBank/DDBJ databases">
        <authorList>
            <person name="Bruccoleri R.E."/>
            <person name="Oakeley E.J."/>
            <person name="Faust A.-M."/>
            <person name="Dessus-Babus S."/>
            <person name="Altorfer M."/>
            <person name="Burckhardt D."/>
            <person name="Oertli M."/>
            <person name="Naumann U."/>
            <person name="Petersen F."/>
            <person name="Wong J."/>
        </authorList>
    </citation>
    <scope>NUCLEOTIDE SEQUENCE</scope>
    <source>
        <strain evidence="2">GSM-AAB239-AS_SAM_17_03QT</strain>
        <tissue evidence="2">Leaf</tissue>
    </source>
</reference>
<feature type="compositionally biased region" description="Polar residues" evidence="1">
    <location>
        <begin position="51"/>
        <end position="69"/>
    </location>
</feature>
<protein>
    <submittedName>
        <fullName evidence="2">Molybdenum cofactor sulfurase 3</fullName>
    </submittedName>
</protein>
<gene>
    <name evidence="2" type="ORF">M6B38_324720</name>
</gene>
<dbReference type="Proteomes" id="UP001140949">
    <property type="component" value="Unassembled WGS sequence"/>
</dbReference>
<accession>A0AAX6H928</accession>
<evidence type="ECO:0000256" key="1">
    <source>
        <dbReference type="SAM" id="MobiDB-lite"/>
    </source>
</evidence>
<feature type="region of interest" description="Disordered" evidence="1">
    <location>
        <begin position="27"/>
        <end position="69"/>
    </location>
</feature>
<organism evidence="2 3">
    <name type="scientific">Iris pallida</name>
    <name type="common">Sweet iris</name>
    <dbReference type="NCBI Taxonomy" id="29817"/>
    <lineage>
        <taxon>Eukaryota</taxon>
        <taxon>Viridiplantae</taxon>
        <taxon>Streptophyta</taxon>
        <taxon>Embryophyta</taxon>
        <taxon>Tracheophyta</taxon>
        <taxon>Spermatophyta</taxon>
        <taxon>Magnoliopsida</taxon>
        <taxon>Liliopsida</taxon>
        <taxon>Asparagales</taxon>
        <taxon>Iridaceae</taxon>
        <taxon>Iridoideae</taxon>
        <taxon>Irideae</taxon>
        <taxon>Iris</taxon>
    </lineage>
</organism>
<dbReference type="AlphaFoldDB" id="A0AAX6H928"/>
<dbReference type="EMBL" id="JANAVB010011799">
    <property type="protein sequence ID" value="KAJ6836885.1"/>
    <property type="molecule type" value="Genomic_DNA"/>
</dbReference>
<evidence type="ECO:0000313" key="2">
    <source>
        <dbReference type="EMBL" id="KAJ6836885.1"/>
    </source>
</evidence>
<reference evidence="2" key="1">
    <citation type="journal article" date="2023" name="GigaByte">
        <title>Genome assembly of the bearded iris, Iris pallida Lam.</title>
        <authorList>
            <person name="Bruccoleri R.E."/>
            <person name="Oakeley E.J."/>
            <person name="Faust A.M.E."/>
            <person name="Altorfer M."/>
            <person name="Dessus-Babus S."/>
            <person name="Burckhardt D."/>
            <person name="Oertli M."/>
            <person name="Naumann U."/>
            <person name="Petersen F."/>
            <person name="Wong J."/>
        </authorList>
    </citation>
    <scope>NUCLEOTIDE SEQUENCE</scope>
    <source>
        <strain evidence="2">GSM-AAB239-AS_SAM_17_03QT</strain>
    </source>
</reference>
<feature type="compositionally biased region" description="Basic and acidic residues" evidence="1">
    <location>
        <begin position="34"/>
        <end position="49"/>
    </location>
</feature>
<sequence>MLTIPALADASRTTLLDLLTRTAAKPDGFSPTSLKKEHTMKSGWMRERPSVSVSLGPSAHASSSTCQPFSCASLIQK</sequence>
<evidence type="ECO:0000313" key="3">
    <source>
        <dbReference type="Proteomes" id="UP001140949"/>
    </source>
</evidence>
<keyword evidence="3" id="KW-1185">Reference proteome</keyword>